<keyword evidence="6" id="KW-0145">Chemotaxis</keyword>
<keyword evidence="12" id="KW-0966">Cell projection</keyword>
<keyword evidence="10" id="KW-1006">Bacterial flagellum protein export</keyword>
<keyword evidence="8" id="KW-0653">Protein transport</keyword>
<dbReference type="RefSeq" id="WP_039253525.1">
    <property type="nucleotide sequence ID" value="NZ_JENJ01000011.1"/>
</dbReference>
<evidence type="ECO:0000256" key="6">
    <source>
        <dbReference type="ARBA" id="ARBA00022500"/>
    </source>
</evidence>
<dbReference type="NCBIfam" id="TIGR02473">
    <property type="entry name" value="flagell_FliJ"/>
    <property type="match status" value="1"/>
</dbReference>
<evidence type="ECO:0000256" key="8">
    <source>
        <dbReference type="ARBA" id="ARBA00022927"/>
    </source>
</evidence>
<evidence type="ECO:0000256" key="1">
    <source>
        <dbReference type="ARBA" id="ARBA00004413"/>
    </source>
</evidence>
<evidence type="ECO:0000256" key="3">
    <source>
        <dbReference type="ARBA" id="ARBA00020392"/>
    </source>
</evidence>
<dbReference type="Pfam" id="PF02050">
    <property type="entry name" value="FliJ"/>
    <property type="match status" value="1"/>
</dbReference>
<reference evidence="12 13" key="1">
    <citation type="submission" date="2014-01" db="EMBL/GenBank/DDBJ databases">
        <title>Plasmidome dynamics in the species complex Clostridium novyi sensu lato converts strains of independent lineages into distinctly different pathogens.</title>
        <authorList>
            <person name="Skarin H."/>
            <person name="Segerman B."/>
        </authorList>
    </citation>
    <scope>NUCLEOTIDE SEQUENCE [LARGE SCALE GENOMIC DNA]</scope>
    <source>
        <strain evidence="12 13">4552</strain>
    </source>
</reference>
<dbReference type="EMBL" id="JENJ01000011">
    <property type="protein sequence ID" value="KGM97407.1"/>
    <property type="molecule type" value="Genomic_DNA"/>
</dbReference>
<feature type="coiled-coil region" evidence="11">
    <location>
        <begin position="26"/>
        <end position="53"/>
    </location>
</feature>
<keyword evidence="12" id="KW-0969">Cilium</keyword>
<keyword evidence="4" id="KW-0813">Transport</keyword>
<accession>A0A0A0I950</accession>
<evidence type="ECO:0000313" key="12">
    <source>
        <dbReference type="EMBL" id="KGM97407.1"/>
    </source>
</evidence>
<dbReference type="GO" id="GO:0071973">
    <property type="term" value="P:bacterial-type flagellum-dependent cell motility"/>
    <property type="evidence" value="ECO:0007669"/>
    <property type="project" value="InterPro"/>
</dbReference>
<sequence length="144" mass="17264">MQGFKFRLQSLLDIRCNLEEQSKIAFKEAQSAKNLIENKLNNLKENYNKYSKIDFSCNATERKIRQKYCNVLEFNIDETSVELIKKNEILENKREQLKKRQMERKTVEILKDKQEVAYIKEQNLIEQKANDEFALYAYIRKCKA</sequence>
<dbReference type="GO" id="GO:0006935">
    <property type="term" value="P:chemotaxis"/>
    <property type="evidence" value="ECO:0007669"/>
    <property type="project" value="UniProtKB-KW"/>
</dbReference>
<dbReference type="InterPro" id="IPR053716">
    <property type="entry name" value="Flag_assembly_chemotaxis_eff"/>
</dbReference>
<keyword evidence="7" id="KW-1005">Bacterial flagellum biogenesis</keyword>
<protein>
    <recommendedName>
        <fullName evidence="3">Flagellar FliJ protein</fullName>
    </recommendedName>
</protein>
<keyword evidence="9" id="KW-0472">Membrane</keyword>
<keyword evidence="11" id="KW-0175">Coiled coil</keyword>
<dbReference type="GO" id="GO:0044781">
    <property type="term" value="P:bacterial-type flagellum organization"/>
    <property type="evidence" value="ECO:0007669"/>
    <property type="project" value="UniProtKB-KW"/>
</dbReference>
<comment type="caution">
    <text evidence="12">The sequence shown here is derived from an EMBL/GenBank/DDBJ whole genome shotgun (WGS) entry which is preliminary data.</text>
</comment>
<comment type="subcellular location">
    <subcellularLocation>
        <location evidence="1">Cell membrane</location>
        <topology evidence="1">Peripheral membrane protein</topology>
        <orientation evidence="1">Cytoplasmic side</orientation>
    </subcellularLocation>
</comment>
<evidence type="ECO:0000256" key="5">
    <source>
        <dbReference type="ARBA" id="ARBA00022475"/>
    </source>
</evidence>
<dbReference type="Gene3D" id="1.10.287.1700">
    <property type="match status" value="1"/>
</dbReference>
<evidence type="ECO:0000256" key="4">
    <source>
        <dbReference type="ARBA" id="ARBA00022448"/>
    </source>
</evidence>
<dbReference type="InterPro" id="IPR012823">
    <property type="entry name" value="Flagell_FliJ"/>
</dbReference>
<evidence type="ECO:0000256" key="9">
    <source>
        <dbReference type="ARBA" id="ARBA00023136"/>
    </source>
</evidence>
<evidence type="ECO:0000256" key="10">
    <source>
        <dbReference type="ARBA" id="ARBA00023225"/>
    </source>
</evidence>
<dbReference type="OrthoDB" id="1707704at2"/>
<evidence type="ECO:0000256" key="7">
    <source>
        <dbReference type="ARBA" id="ARBA00022795"/>
    </source>
</evidence>
<dbReference type="GO" id="GO:0005886">
    <property type="term" value="C:plasma membrane"/>
    <property type="evidence" value="ECO:0007669"/>
    <property type="project" value="UniProtKB-SubCell"/>
</dbReference>
<proteinExistence type="inferred from homology"/>
<dbReference type="GO" id="GO:0015031">
    <property type="term" value="P:protein transport"/>
    <property type="evidence" value="ECO:0007669"/>
    <property type="project" value="UniProtKB-KW"/>
</dbReference>
<organism evidence="12 13">
    <name type="scientific">Clostridium novyi A str. 4552</name>
    <dbReference type="NCBI Taxonomy" id="1444289"/>
    <lineage>
        <taxon>Bacteria</taxon>
        <taxon>Bacillati</taxon>
        <taxon>Bacillota</taxon>
        <taxon>Clostridia</taxon>
        <taxon>Eubacteriales</taxon>
        <taxon>Clostridiaceae</taxon>
        <taxon>Clostridium</taxon>
    </lineage>
</organism>
<keyword evidence="12" id="KW-0282">Flagellum</keyword>
<gene>
    <name evidence="12" type="ORF">Z968_03835</name>
</gene>
<evidence type="ECO:0000256" key="2">
    <source>
        <dbReference type="ARBA" id="ARBA00010004"/>
    </source>
</evidence>
<keyword evidence="5" id="KW-1003">Cell membrane</keyword>
<name>A0A0A0I950_CLONO</name>
<dbReference type="Proteomes" id="UP000030012">
    <property type="component" value="Unassembled WGS sequence"/>
</dbReference>
<dbReference type="AlphaFoldDB" id="A0A0A0I950"/>
<evidence type="ECO:0000313" key="13">
    <source>
        <dbReference type="Proteomes" id="UP000030012"/>
    </source>
</evidence>
<evidence type="ECO:0000256" key="11">
    <source>
        <dbReference type="SAM" id="Coils"/>
    </source>
</evidence>
<dbReference type="GO" id="GO:0009288">
    <property type="term" value="C:bacterial-type flagellum"/>
    <property type="evidence" value="ECO:0007669"/>
    <property type="project" value="InterPro"/>
</dbReference>
<comment type="similarity">
    <text evidence="2">Belongs to the FliJ family.</text>
</comment>